<dbReference type="NCBIfam" id="TIGR04256">
    <property type="entry name" value="GxxExxY"/>
    <property type="match status" value="1"/>
</dbReference>
<dbReference type="Pfam" id="PF13366">
    <property type="entry name" value="PDDEXK_3"/>
    <property type="match status" value="1"/>
</dbReference>
<dbReference type="Proteomes" id="UP000177925">
    <property type="component" value="Unassembled WGS sequence"/>
</dbReference>
<name>A0A1F6THI4_9PROT</name>
<dbReference type="EMBL" id="MFSS01000021">
    <property type="protein sequence ID" value="OGI44535.1"/>
    <property type="molecule type" value="Genomic_DNA"/>
</dbReference>
<proteinExistence type="predicted"/>
<sequence length="133" mass="14686">MESRVEPTKEVDDLANTVIGAAIEVHKQLGPGYLESVYEQALAVELGLRGIPYVRQHQVSVAYKDTSVGEGRLDFLVAGKLIVELKAVEGILPIHKSQLISYLKAMSLPLGLLINFNVRMMRDGIQRVVFSPQ</sequence>
<accession>A0A1F6THI4</accession>
<evidence type="ECO:0000313" key="2">
    <source>
        <dbReference type="Proteomes" id="UP000177925"/>
    </source>
</evidence>
<organism evidence="1 2">
    <name type="scientific">Candidatus Muproteobacteria bacterium RBG_16_64_11</name>
    <dbReference type="NCBI Taxonomy" id="1817758"/>
    <lineage>
        <taxon>Bacteria</taxon>
        <taxon>Pseudomonadati</taxon>
        <taxon>Pseudomonadota</taxon>
        <taxon>Candidatus Muproteobacteria</taxon>
    </lineage>
</organism>
<dbReference type="STRING" id="1817758.A2150_05275"/>
<comment type="caution">
    <text evidence="1">The sequence shown here is derived from an EMBL/GenBank/DDBJ whole genome shotgun (WGS) entry which is preliminary data.</text>
</comment>
<evidence type="ECO:0000313" key="1">
    <source>
        <dbReference type="EMBL" id="OGI44535.1"/>
    </source>
</evidence>
<dbReference type="InterPro" id="IPR026350">
    <property type="entry name" value="GxxExxY"/>
</dbReference>
<gene>
    <name evidence="1" type="ORF">A2150_05275</name>
</gene>
<reference evidence="1 2" key="1">
    <citation type="journal article" date="2016" name="Nat. Commun.">
        <title>Thousands of microbial genomes shed light on interconnected biogeochemical processes in an aquifer system.</title>
        <authorList>
            <person name="Anantharaman K."/>
            <person name="Brown C.T."/>
            <person name="Hug L.A."/>
            <person name="Sharon I."/>
            <person name="Castelle C.J."/>
            <person name="Probst A.J."/>
            <person name="Thomas B.C."/>
            <person name="Singh A."/>
            <person name="Wilkins M.J."/>
            <person name="Karaoz U."/>
            <person name="Brodie E.L."/>
            <person name="Williams K.H."/>
            <person name="Hubbard S.S."/>
            <person name="Banfield J.F."/>
        </authorList>
    </citation>
    <scope>NUCLEOTIDE SEQUENCE [LARGE SCALE GENOMIC DNA]</scope>
</reference>
<protein>
    <submittedName>
        <fullName evidence="1">GxxExxY protein</fullName>
    </submittedName>
</protein>
<dbReference type="AlphaFoldDB" id="A0A1F6THI4"/>